<protein>
    <submittedName>
        <fullName evidence="2">Uncharacterized protein</fullName>
    </submittedName>
</protein>
<keyword evidence="1" id="KW-1133">Transmembrane helix</keyword>
<keyword evidence="1" id="KW-0812">Transmembrane</keyword>
<proteinExistence type="predicted"/>
<feature type="transmembrane region" description="Helical" evidence="1">
    <location>
        <begin position="96"/>
        <end position="116"/>
    </location>
</feature>
<dbReference type="AlphaFoldDB" id="A0A6M3IL98"/>
<accession>A0A6M3IL98</accession>
<name>A0A6M3IL98_9ZZZZ</name>
<reference evidence="2" key="1">
    <citation type="submission" date="2020-03" db="EMBL/GenBank/DDBJ databases">
        <title>The deep terrestrial virosphere.</title>
        <authorList>
            <person name="Holmfeldt K."/>
            <person name="Nilsson E."/>
            <person name="Simone D."/>
            <person name="Lopez-Fernandez M."/>
            <person name="Wu X."/>
            <person name="de Brujin I."/>
            <person name="Lundin D."/>
            <person name="Andersson A."/>
            <person name="Bertilsson S."/>
            <person name="Dopson M."/>
        </authorList>
    </citation>
    <scope>NUCLEOTIDE SEQUENCE</scope>
    <source>
        <strain evidence="2">MM415B01486</strain>
    </source>
</reference>
<evidence type="ECO:0000256" key="1">
    <source>
        <dbReference type="SAM" id="Phobius"/>
    </source>
</evidence>
<dbReference type="EMBL" id="MT141312">
    <property type="protein sequence ID" value="QJA58184.1"/>
    <property type="molecule type" value="Genomic_DNA"/>
</dbReference>
<evidence type="ECO:0000313" key="2">
    <source>
        <dbReference type="EMBL" id="QJA58184.1"/>
    </source>
</evidence>
<organism evidence="2">
    <name type="scientific">viral metagenome</name>
    <dbReference type="NCBI Taxonomy" id="1070528"/>
    <lineage>
        <taxon>unclassified sequences</taxon>
        <taxon>metagenomes</taxon>
        <taxon>organismal metagenomes</taxon>
    </lineage>
</organism>
<gene>
    <name evidence="2" type="ORF">MM415B01486_0006</name>
</gene>
<sequence length="278" mass="30226">MTSPRRYQLRTSLEQTLPPWLLRTTGARYLFAMLAPADAVLEWALQGAGARRPSQCDESVLPALGTARGISRGMLESAAAYRRRLLLWRATGRRAALGYGLLAHVAGILSPAPVLLRIVTNSGVMYERSRAGVYSVSTVSWDWDGDAASWSRYWLLVYPGPAVPPATDPVGADRAAWGYWTGGTWGDDESGAWGLDIPRPGDYAYQATRTTSMPSVTTALIDSIRAELARRQPPHAMCHGIMIGLDDTIFPTVAGDYEQWSARDGDFLYCAGTTGLTA</sequence>
<keyword evidence="1" id="KW-0472">Membrane</keyword>